<protein>
    <submittedName>
        <fullName evidence="1">Uncharacterized protein</fullName>
    </submittedName>
</protein>
<name>U9T150_RHIID</name>
<dbReference type="EMBL" id="KI296135">
    <property type="protein sequence ID" value="ESA01890.1"/>
    <property type="molecule type" value="Genomic_DNA"/>
</dbReference>
<dbReference type="AlphaFoldDB" id="U9T150"/>
<dbReference type="HOGENOM" id="CLU_3107609_0_0_1"/>
<proteinExistence type="predicted"/>
<sequence>MTCIKEEIEILTLSICTLQQEMENEVKEACLNYGSQFFFTIRKNVIEPFIL</sequence>
<evidence type="ECO:0000313" key="1">
    <source>
        <dbReference type="EMBL" id="ESA01890.1"/>
    </source>
</evidence>
<gene>
    <name evidence="1" type="ORF">GLOINDRAFT_337709</name>
</gene>
<organism evidence="1">
    <name type="scientific">Rhizophagus irregularis (strain DAOM 181602 / DAOM 197198 / MUCL 43194)</name>
    <name type="common">Arbuscular mycorrhizal fungus</name>
    <name type="synonym">Glomus intraradices</name>
    <dbReference type="NCBI Taxonomy" id="747089"/>
    <lineage>
        <taxon>Eukaryota</taxon>
        <taxon>Fungi</taxon>
        <taxon>Fungi incertae sedis</taxon>
        <taxon>Mucoromycota</taxon>
        <taxon>Glomeromycotina</taxon>
        <taxon>Glomeromycetes</taxon>
        <taxon>Glomerales</taxon>
        <taxon>Glomeraceae</taxon>
        <taxon>Rhizophagus</taxon>
    </lineage>
</organism>
<accession>U9T150</accession>
<reference evidence="1" key="1">
    <citation type="submission" date="2013-07" db="EMBL/GenBank/DDBJ databases">
        <title>The genome of an arbuscular mycorrhizal fungus provides insights into the evolution of the oldest plant symbiosis.</title>
        <authorList>
            <consortium name="DOE Joint Genome Institute"/>
            <person name="Tisserant E."/>
            <person name="Malbreil M."/>
            <person name="Kuo A."/>
            <person name="Kohler A."/>
            <person name="Symeonidi A."/>
            <person name="Balestrini R."/>
            <person name="Charron P."/>
            <person name="Duensing N."/>
            <person name="Frei-dit-Frey N."/>
            <person name="Gianinazzi-Pearson V."/>
            <person name="Gilbert B."/>
            <person name="Handa Y."/>
            <person name="Hijri M."/>
            <person name="Kaul R."/>
            <person name="Kawaguchi M."/>
            <person name="Krajinski F."/>
            <person name="Lammers P."/>
            <person name="Lapierre D."/>
            <person name="Masclaux F.G."/>
            <person name="Murat C."/>
            <person name="Morin E."/>
            <person name="Ndikumana S."/>
            <person name="Pagni M."/>
            <person name="Petitpierre D."/>
            <person name="Requena N."/>
            <person name="Rosikiewicz P."/>
            <person name="Riley R."/>
            <person name="Saito K."/>
            <person name="San Clemente H."/>
            <person name="Shapiro H."/>
            <person name="van Tuinen D."/>
            <person name="Becard G."/>
            <person name="Bonfante P."/>
            <person name="Paszkowski U."/>
            <person name="Shachar-Hill Y."/>
            <person name="Young J.P."/>
            <person name="Sanders I.R."/>
            <person name="Henrissat B."/>
            <person name="Rensing S.A."/>
            <person name="Grigoriev I.V."/>
            <person name="Corradi N."/>
            <person name="Roux C."/>
            <person name="Martin F."/>
        </authorList>
    </citation>
    <scope>NUCLEOTIDE SEQUENCE</scope>
    <source>
        <strain evidence="1">DAOM 197198</strain>
    </source>
</reference>